<dbReference type="Proteomes" id="UP001500711">
    <property type="component" value="Unassembled WGS sequence"/>
</dbReference>
<comment type="caution">
    <text evidence="1">The sequence shown here is derived from an EMBL/GenBank/DDBJ whole genome shotgun (WGS) entry which is preliminary data.</text>
</comment>
<protein>
    <submittedName>
        <fullName evidence="1">Uncharacterized protein</fullName>
    </submittedName>
</protein>
<keyword evidence="2" id="KW-1185">Reference proteome</keyword>
<organism evidence="1 2">
    <name type="scientific">Lentzea roselyniae</name>
    <dbReference type="NCBI Taxonomy" id="531940"/>
    <lineage>
        <taxon>Bacteria</taxon>
        <taxon>Bacillati</taxon>
        <taxon>Actinomycetota</taxon>
        <taxon>Actinomycetes</taxon>
        <taxon>Pseudonocardiales</taxon>
        <taxon>Pseudonocardiaceae</taxon>
        <taxon>Lentzea</taxon>
    </lineage>
</organism>
<reference evidence="2" key="1">
    <citation type="journal article" date="2019" name="Int. J. Syst. Evol. Microbiol.">
        <title>The Global Catalogue of Microorganisms (GCM) 10K type strain sequencing project: providing services to taxonomists for standard genome sequencing and annotation.</title>
        <authorList>
            <consortium name="The Broad Institute Genomics Platform"/>
            <consortium name="The Broad Institute Genome Sequencing Center for Infectious Disease"/>
            <person name="Wu L."/>
            <person name="Ma J."/>
        </authorList>
    </citation>
    <scope>NUCLEOTIDE SEQUENCE [LARGE SCALE GENOMIC DNA]</scope>
    <source>
        <strain evidence="2">JCM 17494</strain>
    </source>
</reference>
<gene>
    <name evidence="1" type="ORF">GCM10022267_66200</name>
</gene>
<accession>A0ABP7BWI9</accession>
<evidence type="ECO:0000313" key="2">
    <source>
        <dbReference type="Proteomes" id="UP001500711"/>
    </source>
</evidence>
<evidence type="ECO:0000313" key="1">
    <source>
        <dbReference type="EMBL" id="GAA3670189.1"/>
    </source>
</evidence>
<name>A0ABP7BWI9_9PSEU</name>
<dbReference type="EMBL" id="BAABBE010000024">
    <property type="protein sequence ID" value="GAA3670189.1"/>
    <property type="molecule type" value="Genomic_DNA"/>
</dbReference>
<sequence length="62" mass="6694">MRADTGALVRNRTANVRSVEAPMPAAVTLPPFFGKGPYKGVNAFFPSETGRGARRRWVSCGL</sequence>
<proteinExistence type="predicted"/>